<keyword evidence="1" id="KW-0812">Transmembrane</keyword>
<accession>A0A8J7WAD7</accession>
<dbReference type="PANTHER" id="PTHR14136">
    <property type="entry name" value="BTB_POZ DOMAIN-CONTAINING PROTEIN KCTD9"/>
    <property type="match status" value="1"/>
</dbReference>
<feature type="transmembrane region" description="Helical" evidence="1">
    <location>
        <begin position="104"/>
        <end position="128"/>
    </location>
</feature>
<keyword evidence="1" id="KW-1133">Transmembrane helix</keyword>
<organism evidence="2 3">
    <name type="scientific">Thetidibacter halocola</name>
    <dbReference type="NCBI Taxonomy" id="2827239"/>
    <lineage>
        <taxon>Bacteria</taxon>
        <taxon>Pseudomonadati</taxon>
        <taxon>Pseudomonadota</taxon>
        <taxon>Alphaproteobacteria</taxon>
        <taxon>Rhodobacterales</taxon>
        <taxon>Roseobacteraceae</taxon>
        <taxon>Thetidibacter</taxon>
    </lineage>
</organism>
<feature type="transmembrane region" description="Helical" evidence="1">
    <location>
        <begin position="59"/>
        <end position="84"/>
    </location>
</feature>
<keyword evidence="3" id="KW-1185">Reference proteome</keyword>
<dbReference type="InterPro" id="IPR051082">
    <property type="entry name" value="Pentapeptide-BTB/POZ_domain"/>
</dbReference>
<evidence type="ECO:0000313" key="3">
    <source>
        <dbReference type="Proteomes" id="UP000681356"/>
    </source>
</evidence>
<proteinExistence type="predicted"/>
<dbReference type="Proteomes" id="UP000681356">
    <property type="component" value="Unassembled WGS sequence"/>
</dbReference>
<keyword evidence="1" id="KW-0472">Membrane</keyword>
<dbReference type="RefSeq" id="WP_212535104.1">
    <property type="nucleotide sequence ID" value="NZ_JAGTUU010000001.1"/>
</dbReference>
<dbReference type="AlphaFoldDB" id="A0A8J7WAD7"/>
<protein>
    <submittedName>
        <fullName evidence="2">Pentapeptide repeat-containing protein</fullName>
    </submittedName>
</protein>
<comment type="caution">
    <text evidence="2">The sequence shown here is derived from an EMBL/GenBank/DDBJ whole genome shotgun (WGS) entry which is preliminary data.</text>
</comment>
<name>A0A8J7WAD7_9RHOB</name>
<evidence type="ECO:0000313" key="2">
    <source>
        <dbReference type="EMBL" id="MBS0123147.1"/>
    </source>
</evidence>
<evidence type="ECO:0000256" key="1">
    <source>
        <dbReference type="SAM" id="Phobius"/>
    </source>
</evidence>
<dbReference type="EMBL" id="JAGTUU010000001">
    <property type="protein sequence ID" value="MBS0123147.1"/>
    <property type="molecule type" value="Genomic_DNA"/>
</dbReference>
<dbReference type="PANTHER" id="PTHR14136:SF17">
    <property type="entry name" value="BTB_POZ DOMAIN-CONTAINING PROTEIN KCTD9"/>
    <property type="match status" value="1"/>
</dbReference>
<dbReference type="Gene3D" id="2.160.20.80">
    <property type="entry name" value="E3 ubiquitin-protein ligase SopA"/>
    <property type="match status" value="1"/>
</dbReference>
<sequence length="458" mass="49611">MDQTVLPLTLEISRDVAGLAGLALAAALVLLLLWSVGSSSEAGAGALQRRIGLAGLPPALFWFAAALWAGLAGVLSVGLFALVLDVLLHPVPVPGAETRGEATWNFRFLLAQMVALTTVLGAVVALPITLNNLRLTREATETARDSLFNDKIAEAARDLHAQRRVTRRYADGRLVDEWEDDVTRRNAAIDRLHGLVQEQPSEAGRVSRLLSVYVRELSREFPAKAAPQTDDTGKIKAWVSGLSPVRSDMENAVQVLGRLSAVDGVLDGDLTIDLRNCNLQGFDLADLVFPSQTKLSGASCQGAKFSGAHFESIFIRRANFDGASFVGAKMQGARINSSSFKGANLAKADFRSSRFTRVYLDGAGCIFTNFDGSYFVKVSLRGENFAFASLQGSAFQHVLGNFPIAEEKWSEIFSDAQPSTLKAERPQHWFDSPLGDLGFETGWRAWQRAIGFDPGTPE</sequence>
<dbReference type="SUPFAM" id="SSF141571">
    <property type="entry name" value="Pentapeptide repeat-like"/>
    <property type="match status" value="1"/>
</dbReference>
<dbReference type="InterPro" id="IPR001646">
    <property type="entry name" value="5peptide_repeat"/>
</dbReference>
<dbReference type="Pfam" id="PF00805">
    <property type="entry name" value="Pentapeptide"/>
    <property type="match status" value="2"/>
</dbReference>
<gene>
    <name evidence="2" type="ORF">KB874_03285</name>
</gene>
<feature type="transmembrane region" description="Helical" evidence="1">
    <location>
        <begin position="16"/>
        <end position="38"/>
    </location>
</feature>
<reference evidence="2" key="1">
    <citation type="submission" date="2021-04" db="EMBL/GenBank/DDBJ databases">
        <authorList>
            <person name="Yoon J."/>
        </authorList>
    </citation>
    <scope>NUCLEOTIDE SEQUENCE</scope>
    <source>
        <strain evidence="2">KMU-90</strain>
    </source>
</reference>